<proteinExistence type="predicted"/>
<evidence type="ECO:0000313" key="1">
    <source>
        <dbReference type="EMBL" id="KAJ9094106.1"/>
    </source>
</evidence>
<dbReference type="Proteomes" id="UP001241377">
    <property type="component" value="Unassembled WGS sequence"/>
</dbReference>
<accession>A0ACC2V612</accession>
<dbReference type="EMBL" id="JASBWR010000115">
    <property type="protein sequence ID" value="KAJ9094106.1"/>
    <property type="molecule type" value="Genomic_DNA"/>
</dbReference>
<name>A0ACC2V612_9TREE</name>
<reference evidence="1" key="1">
    <citation type="submission" date="2023-04" db="EMBL/GenBank/DDBJ databases">
        <title>Draft Genome sequencing of Naganishia species isolated from polar environments using Oxford Nanopore Technology.</title>
        <authorList>
            <person name="Leo P."/>
            <person name="Venkateswaran K."/>
        </authorList>
    </citation>
    <scope>NUCLEOTIDE SEQUENCE</scope>
    <source>
        <strain evidence="1">MNA-CCFEE 5261</strain>
    </source>
</reference>
<comment type="caution">
    <text evidence="1">The sequence shown here is derived from an EMBL/GenBank/DDBJ whole genome shotgun (WGS) entry which is preliminary data.</text>
</comment>
<protein>
    <submittedName>
        <fullName evidence="1">Uncharacterized protein</fullName>
    </submittedName>
</protein>
<gene>
    <name evidence="1" type="ORF">QFC19_008058</name>
</gene>
<organism evidence="1 2">
    <name type="scientific">Naganishia cerealis</name>
    <dbReference type="NCBI Taxonomy" id="610337"/>
    <lineage>
        <taxon>Eukaryota</taxon>
        <taxon>Fungi</taxon>
        <taxon>Dikarya</taxon>
        <taxon>Basidiomycota</taxon>
        <taxon>Agaricomycotina</taxon>
        <taxon>Tremellomycetes</taxon>
        <taxon>Filobasidiales</taxon>
        <taxon>Filobasidiaceae</taxon>
        <taxon>Naganishia</taxon>
    </lineage>
</organism>
<evidence type="ECO:0000313" key="2">
    <source>
        <dbReference type="Proteomes" id="UP001241377"/>
    </source>
</evidence>
<sequence>MARPQARQRYNAKARQSTLGGSSHKKRRKSRVESADHEGEEVEFEGVGDRDDGIEVPDDDDEDRKKQLKLEASLCLPANAQAIGF</sequence>
<keyword evidence="2" id="KW-1185">Reference proteome</keyword>